<accession>A0A6S6U0W4</accession>
<name>A0A6S6U0W4_9GAMM</name>
<proteinExistence type="predicted"/>
<organism evidence="2">
    <name type="scientific">uncultured Thiotrichaceae bacterium</name>
    <dbReference type="NCBI Taxonomy" id="298394"/>
    <lineage>
        <taxon>Bacteria</taxon>
        <taxon>Pseudomonadati</taxon>
        <taxon>Pseudomonadota</taxon>
        <taxon>Gammaproteobacteria</taxon>
        <taxon>Thiotrichales</taxon>
        <taxon>Thiotrichaceae</taxon>
        <taxon>environmental samples</taxon>
    </lineage>
</organism>
<protein>
    <recommendedName>
        <fullName evidence="1">Trypsin-co-occurring domain-containing protein</fullName>
    </recommendedName>
</protein>
<reference evidence="2" key="1">
    <citation type="submission" date="2020-01" db="EMBL/GenBank/DDBJ databases">
        <authorList>
            <person name="Meier V. D."/>
            <person name="Meier V D."/>
        </authorList>
    </citation>
    <scope>NUCLEOTIDE SEQUENCE</scope>
    <source>
        <strain evidence="2">HLG_WM_MAG_09</strain>
    </source>
</reference>
<gene>
    <name evidence="2" type="ORF">HELGO_WM40270</name>
</gene>
<dbReference type="Pfam" id="PF19631">
    <property type="entry name" value="Trypco2"/>
    <property type="match status" value="1"/>
</dbReference>
<dbReference type="EMBL" id="CACVAT010000362">
    <property type="protein sequence ID" value="CAA6821898.1"/>
    <property type="molecule type" value="Genomic_DNA"/>
</dbReference>
<sequence length="62" mass="7172">MSQELEKMANKLQLSEVVQVLREELNVAKYRSAGHDIKFNVNHIEVEFQTAVRISGRAKRMT</sequence>
<dbReference type="InterPro" id="IPR045608">
    <property type="entry name" value="Trypco2"/>
</dbReference>
<evidence type="ECO:0000259" key="1">
    <source>
        <dbReference type="Pfam" id="PF19631"/>
    </source>
</evidence>
<feature type="domain" description="Trypsin-co-occurring" evidence="1">
    <location>
        <begin position="13"/>
        <end position="59"/>
    </location>
</feature>
<evidence type="ECO:0000313" key="2">
    <source>
        <dbReference type="EMBL" id="CAA6821898.1"/>
    </source>
</evidence>
<dbReference type="AlphaFoldDB" id="A0A6S6U0W4"/>